<accession>A0A9W3B3X9</accession>
<keyword evidence="2" id="KW-0812">Transmembrane</keyword>
<keyword evidence="3" id="KW-0732">Signal</keyword>
<reference evidence="6" key="1">
    <citation type="submission" date="2025-08" db="UniProtKB">
        <authorList>
            <consortium name="RefSeq"/>
        </authorList>
    </citation>
    <scope>IDENTIFICATION</scope>
</reference>
<protein>
    <submittedName>
        <fullName evidence="6">Uncharacterized protein LOC106052237</fullName>
    </submittedName>
</protein>
<proteinExistence type="predicted"/>
<dbReference type="AlphaFoldDB" id="A0A9W3B3X9"/>
<dbReference type="OrthoDB" id="5947018at2759"/>
<feature type="signal peptide" evidence="3">
    <location>
        <begin position="1"/>
        <end position="18"/>
    </location>
</feature>
<dbReference type="PANTHER" id="PTHR22255">
    <property type="entry name" value="LP06548P"/>
    <property type="match status" value="1"/>
</dbReference>
<keyword evidence="5" id="KW-1185">Reference proteome</keyword>
<dbReference type="Pfam" id="PF23070">
    <property type="entry name" value="DUF7043"/>
    <property type="match status" value="2"/>
</dbReference>
<evidence type="ECO:0000313" key="6">
    <source>
        <dbReference type="RefSeq" id="XP_055894161.1"/>
    </source>
</evidence>
<evidence type="ECO:0000313" key="5">
    <source>
        <dbReference type="Proteomes" id="UP001165740"/>
    </source>
</evidence>
<evidence type="ECO:0000256" key="3">
    <source>
        <dbReference type="SAM" id="SignalP"/>
    </source>
</evidence>
<evidence type="ECO:0000259" key="4">
    <source>
        <dbReference type="Pfam" id="PF23070"/>
    </source>
</evidence>
<feature type="chain" id="PRO_5040788741" evidence="3">
    <location>
        <begin position="19"/>
        <end position="730"/>
    </location>
</feature>
<dbReference type="Proteomes" id="UP001165740">
    <property type="component" value="Chromosome 8"/>
</dbReference>
<feature type="domain" description="DUF7043" evidence="4">
    <location>
        <begin position="82"/>
        <end position="167"/>
    </location>
</feature>
<dbReference type="InterPro" id="IPR055471">
    <property type="entry name" value="DUF7043"/>
</dbReference>
<evidence type="ECO:0000256" key="2">
    <source>
        <dbReference type="SAM" id="Phobius"/>
    </source>
</evidence>
<dbReference type="GeneID" id="106052237"/>
<evidence type="ECO:0000256" key="1">
    <source>
        <dbReference type="SAM" id="MobiDB-lite"/>
    </source>
</evidence>
<organism evidence="5 6">
    <name type="scientific">Biomphalaria glabrata</name>
    <name type="common">Bloodfluke planorb</name>
    <name type="synonym">Freshwater snail</name>
    <dbReference type="NCBI Taxonomy" id="6526"/>
    <lineage>
        <taxon>Eukaryota</taxon>
        <taxon>Metazoa</taxon>
        <taxon>Spiralia</taxon>
        <taxon>Lophotrochozoa</taxon>
        <taxon>Mollusca</taxon>
        <taxon>Gastropoda</taxon>
        <taxon>Heterobranchia</taxon>
        <taxon>Euthyneura</taxon>
        <taxon>Panpulmonata</taxon>
        <taxon>Hygrophila</taxon>
        <taxon>Lymnaeoidea</taxon>
        <taxon>Planorbidae</taxon>
        <taxon>Biomphalaria</taxon>
    </lineage>
</organism>
<name>A0A9W3B3X9_BIOGL</name>
<gene>
    <name evidence="6" type="primary">LOC106052237</name>
</gene>
<keyword evidence="2" id="KW-1133">Transmembrane helix</keyword>
<keyword evidence="2" id="KW-0472">Membrane</keyword>
<feature type="region of interest" description="Disordered" evidence="1">
    <location>
        <begin position="624"/>
        <end position="657"/>
    </location>
</feature>
<feature type="compositionally biased region" description="Basic and acidic residues" evidence="1">
    <location>
        <begin position="624"/>
        <end position="634"/>
    </location>
</feature>
<feature type="transmembrane region" description="Helical" evidence="2">
    <location>
        <begin position="704"/>
        <end position="728"/>
    </location>
</feature>
<dbReference type="RefSeq" id="XP_055894161.1">
    <property type="nucleotide sequence ID" value="XM_056038186.1"/>
</dbReference>
<sequence length="730" mass="84484">MELYILFLWICCLPKVAPLETCHFPDFVQSPSEDGQLKPWSTRVWWLFIRHVPQSAEKQDIIIKNGHLTRFREVKDKSCERTSQRIHHKARVEKCSERLHVFNRTCISEERENTFKVIQYNADRSHRFTCMKFVRRSDNVVQVFEGPLNDLNEKNLCDESGLHLDEWPWTAQMSKEPSFCAVSGGFSYRTIKRLTNEDLCEDEWRRSTLEIECMKGDGMDFIAPANSNCNPFLKSGDWKRLSCWAGWTHGEFIFIIASDLGSEPRYCLRFPRVQTGEFSVMVYFSVICPTDPDGKPPHGIEYYELKMFRREPSQCRDEEERKCREVITSPEMCAKDTVFAPHCQATCGRCPSATISTIMGRRCWLDPQIHGEWKLHEKTRTYDVIVDREKAIFTHMGTFMCLEVESKHQRYKMVSLFDNGCSHRYTCMEFMRRNNNVLQYRTSPSDRAELKMEDLCNFRDDPIPLSDIFRSFYFKNLILAKDLWPQYCGLNSVIPFNGTVNGRPCSGNVSDWDDETCSTRGVLTLKSNTCKELILPAGFQCLAFIYDSAIPLQQILLTRSLDGRNTYNCWILTKYVSGVHWQRPLLLQMPTIQCSLIMDVQMDFKGGHSTRLYLDDAAKTKPCKPVDEYRHNSRPDSNSSNLSYYVPSKPGDEPADDTQVALHTSSTKTVLTAQPPSATVYHSTDIPYWGLEDGASDRRISDTLFAFFMCIFVPAYWLCVSQTTGVWCMR</sequence>
<feature type="domain" description="DUF7043" evidence="4">
    <location>
        <begin position="362"/>
        <end position="457"/>
    </location>
</feature>
<dbReference type="PANTHER" id="PTHR22255:SF9">
    <property type="entry name" value="LP06548P"/>
    <property type="match status" value="1"/>
</dbReference>
<dbReference type="OMA" id="GIEYYEM"/>